<feature type="region of interest" description="Disordered" evidence="1">
    <location>
        <begin position="284"/>
        <end position="312"/>
    </location>
</feature>
<reference evidence="2 3" key="1">
    <citation type="submission" date="2017-02" db="EMBL/GenBank/DDBJ databases">
        <title>Genomes of Trichoderma spp. with biocontrol activity.</title>
        <authorList>
            <person name="Gardiner D."/>
            <person name="Kazan K."/>
            <person name="Vos C."/>
            <person name="Harvey P."/>
        </authorList>
    </citation>
    <scope>NUCLEOTIDE SEQUENCE [LARGE SCALE GENOMIC DNA]</scope>
    <source>
        <strain evidence="2 3">A5MH</strain>
    </source>
</reference>
<evidence type="ECO:0000256" key="1">
    <source>
        <dbReference type="SAM" id="MobiDB-lite"/>
    </source>
</evidence>
<dbReference type="Proteomes" id="UP000236546">
    <property type="component" value="Unassembled WGS sequence"/>
</dbReference>
<feature type="compositionally biased region" description="Polar residues" evidence="1">
    <location>
        <begin position="31"/>
        <end position="42"/>
    </location>
</feature>
<evidence type="ECO:0000313" key="2">
    <source>
        <dbReference type="EMBL" id="PNP40263.1"/>
    </source>
</evidence>
<comment type="caution">
    <text evidence="2">The sequence shown here is derived from an EMBL/GenBank/DDBJ whole genome shotgun (WGS) entry which is preliminary data.</text>
</comment>
<sequence>MADPLFSPAASTASATSTNPNTPRSSELHEGNSQADQGNVDTGCQAVAIDAAPSSPSLPSSPESPRTRIQDIQPTWPSKIDRTKIRAEACWLDQTMDNVLLDIHWAGQHGRAFLKLHTTLHLEGAPGASRHGLVNAYIFIYPERIRQLSFTSQPQYSPFGPPTIALTFDLSRPPALILPKTYTSFGRGAEATMQSLRNLIQQTYFTVFASLPSRMLSSSWLQQFCQDITEHKLSTIAALANLKSLYQGHGAQAVEGDGPFEAVCDQGSAAAPVALVAPELPAYEEANPSLPPSRSTKRKRSYDESSAMGHDSKSTGIAAMQALIGDMLEAKLTAHERRVGAMLSAHEDKVQEMLSAHLCKVNEQLAINNYSIADQIDAVEERVRNDVVNEFTDTINNRILEEMEGVQESVMEQITSMPLQAHLTFPNHPYL</sequence>
<accession>A0A2K0T403</accession>
<gene>
    <name evidence="2" type="ORF">TGAMA5MH_07918</name>
</gene>
<dbReference type="OrthoDB" id="47007at2759"/>
<feature type="compositionally biased region" description="Low complexity" evidence="1">
    <location>
        <begin position="7"/>
        <end position="23"/>
    </location>
</feature>
<dbReference type="AlphaFoldDB" id="A0A2K0T403"/>
<dbReference type="EMBL" id="MTYH01000072">
    <property type="protein sequence ID" value="PNP40263.1"/>
    <property type="molecule type" value="Genomic_DNA"/>
</dbReference>
<feature type="compositionally biased region" description="Low complexity" evidence="1">
    <location>
        <begin position="53"/>
        <end position="64"/>
    </location>
</feature>
<protein>
    <submittedName>
        <fullName evidence="2">Uncharacterized protein</fullName>
    </submittedName>
</protein>
<organism evidence="2 3">
    <name type="scientific">Trichoderma gamsii</name>
    <dbReference type="NCBI Taxonomy" id="398673"/>
    <lineage>
        <taxon>Eukaryota</taxon>
        <taxon>Fungi</taxon>
        <taxon>Dikarya</taxon>
        <taxon>Ascomycota</taxon>
        <taxon>Pezizomycotina</taxon>
        <taxon>Sordariomycetes</taxon>
        <taxon>Hypocreomycetidae</taxon>
        <taxon>Hypocreales</taxon>
        <taxon>Hypocreaceae</taxon>
        <taxon>Trichoderma</taxon>
    </lineage>
</organism>
<proteinExistence type="predicted"/>
<feature type="region of interest" description="Disordered" evidence="1">
    <location>
        <begin position="1"/>
        <end position="76"/>
    </location>
</feature>
<name>A0A2K0T403_9HYPO</name>
<evidence type="ECO:0000313" key="3">
    <source>
        <dbReference type="Proteomes" id="UP000236546"/>
    </source>
</evidence>